<name>A0ACC2PBG0_9HYME</name>
<keyword evidence="2" id="KW-1185">Reference proteome</keyword>
<protein>
    <submittedName>
        <fullName evidence="1">Uncharacterized protein</fullName>
    </submittedName>
</protein>
<dbReference type="EMBL" id="CM056742">
    <property type="protein sequence ID" value="KAJ8680783.1"/>
    <property type="molecule type" value="Genomic_DNA"/>
</dbReference>
<comment type="caution">
    <text evidence="1">The sequence shown here is derived from an EMBL/GenBank/DDBJ whole genome shotgun (WGS) entry which is preliminary data.</text>
</comment>
<evidence type="ECO:0000313" key="2">
    <source>
        <dbReference type="Proteomes" id="UP001239111"/>
    </source>
</evidence>
<proteinExistence type="predicted"/>
<gene>
    <name evidence="1" type="ORF">QAD02_016570</name>
</gene>
<accession>A0ACC2PBG0</accession>
<dbReference type="Proteomes" id="UP001239111">
    <property type="component" value="Chromosome 2"/>
</dbReference>
<organism evidence="1 2">
    <name type="scientific">Eretmocerus hayati</name>
    <dbReference type="NCBI Taxonomy" id="131215"/>
    <lineage>
        <taxon>Eukaryota</taxon>
        <taxon>Metazoa</taxon>
        <taxon>Ecdysozoa</taxon>
        <taxon>Arthropoda</taxon>
        <taxon>Hexapoda</taxon>
        <taxon>Insecta</taxon>
        <taxon>Pterygota</taxon>
        <taxon>Neoptera</taxon>
        <taxon>Endopterygota</taxon>
        <taxon>Hymenoptera</taxon>
        <taxon>Apocrita</taxon>
        <taxon>Proctotrupomorpha</taxon>
        <taxon>Chalcidoidea</taxon>
        <taxon>Aphelinidae</taxon>
        <taxon>Aphelininae</taxon>
        <taxon>Eretmocerus</taxon>
    </lineage>
</organism>
<evidence type="ECO:0000313" key="1">
    <source>
        <dbReference type="EMBL" id="KAJ8680783.1"/>
    </source>
</evidence>
<sequence>MNIKLTLNPELPWEKLYELHYYKAIELIKAFKKRGQEPRVFFFHPKINSGELRKIRHQNKEIHYLQTIDGKISPNTFQGYNPGSTEVQGLEEAARIIRGCVYTRWRLWSQSDREYFIEHFLLDRPPNFLLKDSPITALDIDENILQYIRIHKFYRLYRQWPTEIRALVQTHDFYRLIDDSVYLSWRNRILYYNHLGSTYDYDCVEVPEIETPPPAWSEENEPR</sequence>
<reference evidence="1" key="1">
    <citation type="submission" date="2023-04" db="EMBL/GenBank/DDBJ databases">
        <title>A chromosome-level genome assembly of the parasitoid wasp Eretmocerus hayati.</title>
        <authorList>
            <person name="Zhong Y."/>
            <person name="Liu S."/>
            <person name="Liu Y."/>
        </authorList>
    </citation>
    <scope>NUCLEOTIDE SEQUENCE</scope>
    <source>
        <strain evidence="1">ZJU_SS_LIU_2023</strain>
    </source>
</reference>